<evidence type="ECO:0000313" key="2">
    <source>
        <dbReference type="EnsemblPlants" id="AET4Gv20097000.1"/>
    </source>
</evidence>
<name>A0A453H7R1_AEGTS</name>
<dbReference type="Proteomes" id="UP000015105">
    <property type="component" value="Chromosome 4D"/>
</dbReference>
<feature type="region of interest" description="Disordered" evidence="1">
    <location>
        <begin position="1"/>
        <end position="78"/>
    </location>
</feature>
<feature type="compositionally biased region" description="Basic residues" evidence="1">
    <location>
        <begin position="24"/>
        <end position="35"/>
    </location>
</feature>
<proteinExistence type="predicted"/>
<dbReference type="AlphaFoldDB" id="A0A453H7R1"/>
<sequence>KKRHPCTPTYADGTISPGPTHARPPAHPRPHHHIPRPRDALLRNHLPPFPPSTRAPRRGKNGGRRHLLLPVPVHLPPR</sequence>
<reference evidence="3" key="2">
    <citation type="journal article" date="2017" name="Nat. Plants">
        <title>The Aegilops tauschii genome reveals multiple impacts of transposons.</title>
        <authorList>
            <person name="Zhao G."/>
            <person name="Zou C."/>
            <person name="Li K."/>
            <person name="Wang K."/>
            <person name="Li T."/>
            <person name="Gao L."/>
            <person name="Zhang X."/>
            <person name="Wang H."/>
            <person name="Yang Z."/>
            <person name="Liu X."/>
            <person name="Jiang W."/>
            <person name="Mao L."/>
            <person name="Kong X."/>
            <person name="Jiao Y."/>
            <person name="Jia J."/>
        </authorList>
    </citation>
    <scope>NUCLEOTIDE SEQUENCE [LARGE SCALE GENOMIC DNA]</scope>
    <source>
        <strain evidence="3">cv. AL8/78</strain>
    </source>
</reference>
<feature type="compositionally biased region" description="Basic residues" evidence="1">
    <location>
        <begin position="55"/>
        <end position="67"/>
    </location>
</feature>
<reference evidence="2" key="5">
    <citation type="journal article" date="2021" name="G3 (Bethesda)">
        <title>Aegilops tauschii genome assembly Aet v5.0 features greater sequence contiguity and improved annotation.</title>
        <authorList>
            <person name="Wang L."/>
            <person name="Zhu T."/>
            <person name="Rodriguez J.C."/>
            <person name="Deal K.R."/>
            <person name="Dubcovsky J."/>
            <person name="McGuire P.E."/>
            <person name="Lux T."/>
            <person name="Spannagl M."/>
            <person name="Mayer K.F.X."/>
            <person name="Baldrich P."/>
            <person name="Meyers B.C."/>
            <person name="Huo N."/>
            <person name="Gu Y.Q."/>
            <person name="Zhou H."/>
            <person name="Devos K.M."/>
            <person name="Bennetzen J.L."/>
            <person name="Unver T."/>
            <person name="Budak H."/>
            <person name="Gulick P.J."/>
            <person name="Galiba G."/>
            <person name="Kalapos B."/>
            <person name="Nelson D.R."/>
            <person name="Li P."/>
            <person name="You F.M."/>
            <person name="Luo M.C."/>
            <person name="Dvorak J."/>
        </authorList>
    </citation>
    <scope>NUCLEOTIDE SEQUENCE [LARGE SCALE GENOMIC DNA]</scope>
    <source>
        <strain evidence="2">cv. AL8/78</strain>
    </source>
</reference>
<reference evidence="2" key="3">
    <citation type="journal article" date="2017" name="Nature">
        <title>Genome sequence of the progenitor of the wheat D genome Aegilops tauschii.</title>
        <authorList>
            <person name="Luo M.C."/>
            <person name="Gu Y.Q."/>
            <person name="Puiu D."/>
            <person name="Wang H."/>
            <person name="Twardziok S.O."/>
            <person name="Deal K.R."/>
            <person name="Huo N."/>
            <person name="Zhu T."/>
            <person name="Wang L."/>
            <person name="Wang Y."/>
            <person name="McGuire P.E."/>
            <person name="Liu S."/>
            <person name="Long H."/>
            <person name="Ramasamy R.K."/>
            <person name="Rodriguez J.C."/>
            <person name="Van S.L."/>
            <person name="Yuan L."/>
            <person name="Wang Z."/>
            <person name="Xia Z."/>
            <person name="Xiao L."/>
            <person name="Anderson O.D."/>
            <person name="Ouyang S."/>
            <person name="Liang Y."/>
            <person name="Zimin A.V."/>
            <person name="Pertea G."/>
            <person name="Qi P."/>
            <person name="Bennetzen J.L."/>
            <person name="Dai X."/>
            <person name="Dawson M.W."/>
            <person name="Muller H.G."/>
            <person name="Kugler K."/>
            <person name="Rivarola-Duarte L."/>
            <person name="Spannagl M."/>
            <person name="Mayer K.F.X."/>
            <person name="Lu F.H."/>
            <person name="Bevan M.W."/>
            <person name="Leroy P."/>
            <person name="Li P."/>
            <person name="You F.M."/>
            <person name="Sun Q."/>
            <person name="Liu Z."/>
            <person name="Lyons E."/>
            <person name="Wicker T."/>
            <person name="Salzberg S.L."/>
            <person name="Devos K.M."/>
            <person name="Dvorak J."/>
        </authorList>
    </citation>
    <scope>NUCLEOTIDE SEQUENCE [LARGE SCALE GENOMIC DNA]</scope>
    <source>
        <strain evidence="2">cv. AL8/78</strain>
    </source>
</reference>
<reference evidence="2" key="4">
    <citation type="submission" date="2019-03" db="UniProtKB">
        <authorList>
            <consortium name="EnsemblPlants"/>
        </authorList>
    </citation>
    <scope>IDENTIFICATION</scope>
</reference>
<organism evidence="2 3">
    <name type="scientific">Aegilops tauschii subsp. strangulata</name>
    <name type="common">Goatgrass</name>
    <dbReference type="NCBI Taxonomy" id="200361"/>
    <lineage>
        <taxon>Eukaryota</taxon>
        <taxon>Viridiplantae</taxon>
        <taxon>Streptophyta</taxon>
        <taxon>Embryophyta</taxon>
        <taxon>Tracheophyta</taxon>
        <taxon>Spermatophyta</taxon>
        <taxon>Magnoliopsida</taxon>
        <taxon>Liliopsida</taxon>
        <taxon>Poales</taxon>
        <taxon>Poaceae</taxon>
        <taxon>BOP clade</taxon>
        <taxon>Pooideae</taxon>
        <taxon>Triticodae</taxon>
        <taxon>Triticeae</taxon>
        <taxon>Triticinae</taxon>
        <taxon>Aegilops</taxon>
    </lineage>
</organism>
<dbReference type="EnsemblPlants" id="AET4Gv20097000.1">
    <property type="protein sequence ID" value="AET4Gv20097000.1"/>
    <property type="gene ID" value="AET4Gv20097000"/>
</dbReference>
<dbReference type="Gramene" id="AET4Gv20097000.1">
    <property type="protein sequence ID" value="AET4Gv20097000.1"/>
    <property type="gene ID" value="AET4Gv20097000"/>
</dbReference>
<reference evidence="3" key="1">
    <citation type="journal article" date="2014" name="Science">
        <title>Ancient hybridizations among the ancestral genomes of bread wheat.</title>
        <authorList>
            <consortium name="International Wheat Genome Sequencing Consortium,"/>
            <person name="Marcussen T."/>
            <person name="Sandve S.R."/>
            <person name="Heier L."/>
            <person name="Spannagl M."/>
            <person name="Pfeifer M."/>
            <person name="Jakobsen K.S."/>
            <person name="Wulff B.B."/>
            <person name="Steuernagel B."/>
            <person name="Mayer K.F."/>
            <person name="Olsen O.A."/>
        </authorList>
    </citation>
    <scope>NUCLEOTIDE SEQUENCE [LARGE SCALE GENOMIC DNA]</scope>
    <source>
        <strain evidence="3">cv. AL8/78</strain>
    </source>
</reference>
<accession>A0A453H7R1</accession>
<keyword evidence="3" id="KW-1185">Reference proteome</keyword>
<evidence type="ECO:0000256" key="1">
    <source>
        <dbReference type="SAM" id="MobiDB-lite"/>
    </source>
</evidence>
<protein>
    <submittedName>
        <fullName evidence="2">Uncharacterized protein</fullName>
    </submittedName>
</protein>
<evidence type="ECO:0000313" key="3">
    <source>
        <dbReference type="Proteomes" id="UP000015105"/>
    </source>
</evidence>